<gene>
    <name evidence="2" type="ORF">PU630_01295</name>
</gene>
<proteinExistence type="predicted"/>
<feature type="region of interest" description="Disordered" evidence="1">
    <location>
        <begin position="133"/>
        <end position="159"/>
    </location>
</feature>
<protein>
    <submittedName>
        <fullName evidence="2">Uncharacterized protein</fullName>
    </submittedName>
</protein>
<organism evidence="2 3">
    <name type="scientific">Microbacterium horticulturae</name>
    <dbReference type="NCBI Taxonomy" id="3028316"/>
    <lineage>
        <taxon>Bacteria</taxon>
        <taxon>Bacillati</taxon>
        <taxon>Actinomycetota</taxon>
        <taxon>Actinomycetes</taxon>
        <taxon>Micrococcales</taxon>
        <taxon>Microbacteriaceae</taxon>
        <taxon>Microbacterium</taxon>
    </lineage>
</organism>
<evidence type="ECO:0000313" key="3">
    <source>
        <dbReference type="Proteomes" id="UP001214553"/>
    </source>
</evidence>
<dbReference type="EMBL" id="CP119108">
    <property type="protein sequence ID" value="WEG09225.1"/>
    <property type="molecule type" value="Genomic_DNA"/>
</dbReference>
<sequence length="159" mass="17598">MTEFVFNPRRDATEDAGDDARPRDLVDRPEMFGRWGKPMRAAAGVDPTDARFIAANLQHWVANAMREEVLMLRTNLATLLPTLHTTSPEVTLDRISRLQHGDEPMRLDDLLVFARRFDSVRDILVSAFGDASRPAVTTKPPEEGGMGPVITTGRGRSAG</sequence>
<evidence type="ECO:0000313" key="2">
    <source>
        <dbReference type="EMBL" id="WEG09225.1"/>
    </source>
</evidence>
<feature type="region of interest" description="Disordered" evidence="1">
    <location>
        <begin position="1"/>
        <end position="23"/>
    </location>
</feature>
<reference evidence="2 3" key="1">
    <citation type="submission" date="2023-03" db="EMBL/GenBank/DDBJ databases">
        <title>Genome sequence of Microbacterium sp. KACC 23027.</title>
        <authorList>
            <person name="Kim S."/>
            <person name="Heo J."/>
            <person name="Kwon S.-W."/>
        </authorList>
    </citation>
    <scope>NUCLEOTIDE SEQUENCE [LARGE SCALE GENOMIC DNA]</scope>
    <source>
        <strain evidence="2 3">KACC 23027</strain>
    </source>
</reference>
<dbReference type="RefSeq" id="WP_275278549.1">
    <property type="nucleotide sequence ID" value="NZ_CP119108.1"/>
</dbReference>
<feature type="compositionally biased region" description="Basic and acidic residues" evidence="1">
    <location>
        <begin position="8"/>
        <end position="23"/>
    </location>
</feature>
<accession>A0ABY8C1V4</accession>
<keyword evidence="3" id="KW-1185">Reference proteome</keyword>
<name>A0ABY8C1V4_9MICO</name>
<evidence type="ECO:0000256" key="1">
    <source>
        <dbReference type="SAM" id="MobiDB-lite"/>
    </source>
</evidence>
<dbReference type="Proteomes" id="UP001214553">
    <property type="component" value="Chromosome"/>
</dbReference>